<organism evidence="2 3">
    <name type="scientific">Portunus trituberculatus</name>
    <name type="common">Swimming crab</name>
    <name type="synonym">Neptunus trituberculatus</name>
    <dbReference type="NCBI Taxonomy" id="210409"/>
    <lineage>
        <taxon>Eukaryota</taxon>
        <taxon>Metazoa</taxon>
        <taxon>Ecdysozoa</taxon>
        <taxon>Arthropoda</taxon>
        <taxon>Crustacea</taxon>
        <taxon>Multicrustacea</taxon>
        <taxon>Malacostraca</taxon>
        <taxon>Eumalacostraca</taxon>
        <taxon>Eucarida</taxon>
        <taxon>Decapoda</taxon>
        <taxon>Pleocyemata</taxon>
        <taxon>Brachyura</taxon>
        <taxon>Eubrachyura</taxon>
        <taxon>Portunoidea</taxon>
        <taxon>Portunidae</taxon>
        <taxon>Portuninae</taxon>
        <taxon>Portunus</taxon>
    </lineage>
</organism>
<proteinExistence type="predicted"/>
<feature type="compositionally biased region" description="Polar residues" evidence="1">
    <location>
        <begin position="93"/>
        <end position="102"/>
    </location>
</feature>
<dbReference type="Proteomes" id="UP000324222">
    <property type="component" value="Unassembled WGS sequence"/>
</dbReference>
<dbReference type="AlphaFoldDB" id="A0A5B7CKZ4"/>
<reference evidence="2 3" key="1">
    <citation type="submission" date="2019-05" db="EMBL/GenBank/DDBJ databases">
        <title>Another draft genome of Portunus trituberculatus and its Hox gene families provides insights of decapod evolution.</title>
        <authorList>
            <person name="Jeong J.-H."/>
            <person name="Song I."/>
            <person name="Kim S."/>
            <person name="Choi T."/>
            <person name="Kim D."/>
            <person name="Ryu S."/>
            <person name="Kim W."/>
        </authorList>
    </citation>
    <scope>NUCLEOTIDE SEQUENCE [LARGE SCALE GENOMIC DNA]</scope>
    <source>
        <tissue evidence="2">Muscle</tissue>
    </source>
</reference>
<feature type="region of interest" description="Disordered" evidence="1">
    <location>
        <begin position="35"/>
        <end position="54"/>
    </location>
</feature>
<evidence type="ECO:0000313" key="3">
    <source>
        <dbReference type="Proteomes" id="UP000324222"/>
    </source>
</evidence>
<sequence>MATCSIPNVYTSFLLALTPSSSFLQLYIQRENRYSHKARAEPDSPDPPGTPEPSRTYVMAAVQITDGNGGSCYEGDETHRPATPPSSSTLSLHTQPAIQCVQ</sequence>
<dbReference type="EMBL" id="VSRR010000108">
    <property type="protein sequence ID" value="MPC10277.1"/>
    <property type="molecule type" value="Genomic_DNA"/>
</dbReference>
<accession>A0A5B7CKZ4</accession>
<protein>
    <submittedName>
        <fullName evidence="2">Uncharacterized protein</fullName>
    </submittedName>
</protein>
<evidence type="ECO:0000256" key="1">
    <source>
        <dbReference type="SAM" id="MobiDB-lite"/>
    </source>
</evidence>
<gene>
    <name evidence="2" type="ORF">E2C01_002909</name>
</gene>
<feature type="region of interest" description="Disordered" evidence="1">
    <location>
        <begin position="66"/>
        <end position="102"/>
    </location>
</feature>
<name>A0A5B7CKZ4_PORTR</name>
<comment type="caution">
    <text evidence="2">The sequence shown here is derived from an EMBL/GenBank/DDBJ whole genome shotgun (WGS) entry which is preliminary data.</text>
</comment>
<evidence type="ECO:0000313" key="2">
    <source>
        <dbReference type="EMBL" id="MPC10277.1"/>
    </source>
</evidence>
<keyword evidence="3" id="KW-1185">Reference proteome</keyword>